<dbReference type="EMBL" id="GBHO01026000">
    <property type="protein sequence ID" value="JAG17604.1"/>
    <property type="molecule type" value="Transcribed_RNA"/>
</dbReference>
<accession>A0A0A9XCC6</accession>
<proteinExistence type="predicted"/>
<evidence type="ECO:0000256" key="1">
    <source>
        <dbReference type="SAM" id="MobiDB-lite"/>
    </source>
</evidence>
<evidence type="ECO:0000313" key="2">
    <source>
        <dbReference type="EMBL" id="JAG17604.1"/>
    </source>
</evidence>
<reference evidence="2" key="2">
    <citation type="submission" date="2014-07" db="EMBL/GenBank/DDBJ databases">
        <authorList>
            <person name="Hull J."/>
        </authorList>
    </citation>
    <scope>NUCLEOTIDE SEQUENCE</scope>
</reference>
<feature type="compositionally biased region" description="Acidic residues" evidence="1">
    <location>
        <begin position="65"/>
        <end position="79"/>
    </location>
</feature>
<feature type="region of interest" description="Disordered" evidence="1">
    <location>
        <begin position="33"/>
        <end position="130"/>
    </location>
</feature>
<organism evidence="2">
    <name type="scientific">Lygus hesperus</name>
    <name type="common">Western plant bug</name>
    <dbReference type="NCBI Taxonomy" id="30085"/>
    <lineage>
        <taxon>Eukaryota</taxon>
        <taxon>Metazoa</taxon>
        <taxon>Ecdysozoa</taxon>
        <taxon>Arthropoda</taxon>
        <taxon>Hexapoda</taxon>
        <taxon>Insecta</taxon>
        <taxon>Pterygota</taxon>
        <taxon>Neoptera</taxon>
        <taxon>Paraneoptera</taxon>
        <taxon>Hemiptera</taxon>
        <taxon>Heteroptera</taxon>
        <taxon>Panheteroptera</taxon>
        <taxon>Cimicomorpha</taxon>
        <taxon>Miridae</taxon>
        <taxon>Mirini</taxon>
        <taxon>Lygus</taxon>
    </lineage>
</organism>
<reference evidence="2" key="1">
    <citation type="journal article" date="2014" name="PLoS ONE">
        <title>Transcriptome-Based Identification of ABC Transporters in the Western Tarnished Plant Bug Lygus hesperus.</title>
        <authorList>
            <person name="Hull J.J."/>
            <person name="Chaney K."/>
            <person name="Geib S.M."/>
            <person name="Fabrick J.A."/>
            <person name="Brent C.S."/>
            <person name="Walsh D."/>
            <person name="Lavine L.C."/>
        </authorList>
    </citation>
    <scope>NUCLEOTIDE SEQUENCE</scope>
</reference>
<feature type="non-terminal residue" evidence="2">
    <location>
        <position position="1"/>
    </location>
</feature>
<dbReference type="AlphaFoldDB" id="A0A0A9XCC6"/>
<protein>
    <submittedName>
        <fullName evidence="2">Uncharacterized protein</fullName>
    </submittedName>
</protein>
<gene>
    <name evidence="2" type="ORF">CM83_100260</name>
</gene>
<sequence>RLNYKVGASSVEPKRVTSSCCQTSPEKVAVQAEAPVSRKSVRFSETATTINDQEDSWRTESESVDKEEDENNCVVENEETCSCNESAEEEEDSLDKSELKDSANASDSSSDNLQVDQTETDNENDSDSKVRAGEVQEIPNDSCVHDECTKQTPFVFPNVGPESKDEKMLKLPRLATQEPETIKHEDPRCSQSPSKFAQTKQQILDMVEKCLKDLKHGESGKFKAPKAVIPSLEVPNNNVSQMICSRTELEDDEMKVCEGESYSKPEERGVVCIKYETEQTIPGLVIAPSSIICKD</sequence>
<name>A0A0A9XCC6_LYGHE</name>
<feature type="compositionally biased region" description="Basic and acidic residues" evidence="1">
    <location>
        <begin position="55"/>
        <end position="64"/>
    </location>
</feature>
<feature type="compositionally biased region" description="Low complexity" evidence="1">
    <location>
        <begin position="102"/>
        <end position="112"/>
    </location>
</feature>
<feature type="non-terminal residue" evidence="2">
    <location>
        <position position="295"/>
    </location>
</feature>